<keyword evidence="4 7" id="KW-0378">Hydrolase</keyword>
<dbReference type="InterPro" id="IPR011778">
    <property type="entry name" value="Hydantoinase/dihydroPyrase"/>
</dbReference>
<dbReference type="PANTHER" id="PTHR11647">
    <property type="entry name" value="HYDRANTOINASE/DIHYDROPYRIMIDINASE FAMILY MEMBER"/>
    <property type="match status" value="1"/>
</dbReference>
<keyword evidence="8" id="KW-1185">Reference proteome</keyword>
<evidence type="ECO:0000256" key="5">
    <source>
        <dbReference type="SAM" id="MobiDB-lite"/>
    </source>
</evidence>
<dbReference type="EMBL" id="JBHSKD010000002">
    <property type="protein sequence ID" value="MFC5175219.1"/>
    <property type="molecule type" value="Genomic_DNA"/>
</dbReference>
<dbReference type="InterPro" id="IPR011059">
    <property type="entry name" value="Metal-dep_hydrolase_composite"/>
</dbReference>
<comment type="caution">
    <text evidence="7">The sequence shown here is derived from an EMBL/GenBank/DDBJ whole genome shotgun (WGS) entry which is preliminary data.</text>
</comment>
<dbReference type="GO" id="GO:0004157">
    <property type="term" value="F:dihydropyrimidinase activity"/>
    <property type="evidence" value="ECO:0007669"/>
    <property type="project" value="UniProtKB-EC"/>
</dbReference>
<name>A0ABW0BD84_9ACTN</name>
<evidence type="ECO:0000256" key="3">
    <source>
        <dbReference type="ARBA" id="ARBA00022723"/>
    </source>
</evidence>
<evidence type="ECO:0000313" key="7">
    <source>
        <dbReference type="EMBL" id="MFC5175219.1"/>
    </source>
</evidence>
<comment type="cofactor">
    <cofactor evidence="1">
        <name>Zn(2+)</name>
        <dbReference type="ChEBI" id="CHEBI:29105"/>
    </cofactor>
</comment>
<dbReference type="Gene3D" id="2.30.40.10">
    <property type="entry name" value="Urease, subunit C, domain 1"/>
    <property type="match status" value="1"/>
</dbReference>
<reference evidence="8" key="1">
    <citation type="journal article" date="2019" name="Int. J. Syst. Evol. Microbiol.">
        <title>The Global Catalogue of Microorganisms (GCM) 10K type strain sequencing project: providing services to taxonomists for standard genome sequencing and annotation.</title>
        <authorList>
            <consortium name="The Broad Institute Genomics Platform"/>
            <consortium name="The Broad Institute Genome Sequencing Center for Infectious Disease"/>
            <person name="Wu L."/>
            <person name="Ma J."/>
        </authorList>
    </citation>
    <scope>NUCLEOTIDE SEQUENCE [LARGE SCALE GENOMIC DNA]</scope>
    <source>
        <strain evidence="8">DFY41</strain>
    </source>
</reference>
<dbReference type="Pfam" id="PF01979">
    <property type="entry name" value="Amidohydro_1"/>
    <property type="match status" value="1"/>
</dbReference>
<dbReference type="InterPro" id="IPR050378">
    <property type="entry name" value="Metallo-dep_Hydrolases_sf"/>
</dbReference>
<comment type="similarity">
    <text evidence="2">Belongs to the metallo-dependent hydrolases superfamily. Hydantoinase/dihydropyrimidinase family.</text>
</comment>
<proteinExistence type="inferred from homology"/>
<gene>
    <name evidence="7" type="primary">hydA</name>
    <name evidence="7" type="ORF">ACFPGP_00965</name>
</gene>
<feature type="region of interest" description="Disordered" evidence="5">
    <location>
        <begin position="446"/>
        <end position="470"/>
    </location>
</feature>
<dbReference type="RefSeq" id="WP_378585633.1">
    <property type="nucleotide sequence ID" value="NZ_JBHSKD010000002.1"/>
</dbReference>
<dbReference type="PANTHER" id="PTHR11647:SF1">
    <property type="entry name" value="COLLAPSIN RESPONSE MEDIATOR PROTEIN"/>
    <property type="match status" value="1"/>
</dbReference>
<organism evidence="7 8">
    <name type="scientific">Nocardioides taihuensis</name>
    <dbReference type="NCBI Taxonomy" id="1835606"/>
    <lineage>
        <taxon>Bacteria</taxon>
        <taxon>Bacillati</taxon>
        <taxon>Actinomycetota</taxon>
        <taxon>Actinomycetes</taxon>
        <taxon>Propionibacteriales</taxon>
        <taxon>Nocardioidaceae</taxon>
        <taxon>Nocardioides</taxon>
    </lineage>
</organism>
<dbReference type="InterPro" id="IPR032466">
    <property type="entry name" value="Metal_Hydrolase"/>
</dbReference>
<keyword evidence="3" id="KW-0479">Metal-binding</keyword>
<dbReference type="NCBIfam" id="TIGR02033">
    <property type="entry name" value="D-hydantoinase"/>
    <property type="match status" value="1"/>
</dbReference>
<dbReference type="InterPro" id="IPR006680">
    <property type="entry name" value="Amidohydro-rel"/>
</dbReference>
<dbReference type="Proteomes" id="UP001596087">
    <property type="component" value="Unassembled WGS sequence"/>
</dbReference>
<dbReference type="EC" id="3.5.2.2" evidence="7"/>
<accession>A0ABW0BD84</accession>
<dbReference type="SUPFAM" id="SSF51338">
    <property type="entry name" value="Composite domain of metallo-dependent hydrolases"/>
    <property type="match status" value="1"/>
</dbReference>
<feature type="domain" description="Amidohydrolase-related" evidence="6">
    <location>
        <begin position="54"/>
        <end position="443"/>
    </location>
</feature>
<dbReference type="SUPFAM" id="SSF51556">
    <property type="entry name" value="Metallo-dependent hydrolases"/>
    <property type="match status" value="1"/>
</dbReference>
<evidence type="ECO:0000313" key="8">
    <source>
        <dbReference type="Proteomes" id="UP001596087"/>
    </source>
</evidence>
<evidence type="ECO:0000259" key="6">
    <source>
        <dbReference type="Pfam" id="PF01979"/>
    </source>
</evidence>
<sequence length="470" mass="49163">MAGALVVRGGTVVDAAGSRRADVLVRDGRVVAVEPQIGPEDAGDAAVVDAGGAYVVPGGIDVHTHLALPVGAVTSADDFASGTLAAACGGTTCLLDFAGAGREPWAEALATWHERAHGEAVIDYGFHLTVTEMPEDADAAARRFADFLDHGVASVKLYLAYPDRLMVDDETLGRALAASRRTGVRVCVHAEDGATVERLAAGAVATGRTGPEALPSVRPPSVEAEAIRRAAALAGRERAWLYVVHLSSAAGLEAVRTARADGVDIHAETCPHYLHLEQSHLESGDPDFVCAPPLRGPADRAALWRALGDGEVEVVSTDHCPFTVADRRHGTAGTGWTDFTQIPGGLSGVETRLSLVYQGVLAGDLTLEQWVAATSGTPARLFGLDGTKGALRPGLDADLVVFDPAATRRLDASHLHSRCDHSPYAGRVVSGWPALTLSRGEVVAVGGEPADPRPGRGRFVRRPPLPEERH</sequence>
<protein>
    <submittedName>
        <fullName evidence="7">Dihydropyrimidinase</fullName>
        <ecNumber evidence="7">3.5.2.2</ecNumber>
    </submittedName>
</protein>
<evidence type="ECO:0000256" key="4">
    <source>
        <dbReference type="ARBA" id="ARBA00022801"/>
    </source>
</evidence>
<evidence type="ECO:0000256" key="2">
    <source>
        <dbReference type="ARBA" id="ARBA00008829"/>
    </source>
</evidence>
<evidence type="ECO:0000256" key="1">
    <source>
        <dbReference type="ARBA" id="ARBA00001947"/>
    </source>
</evidence>
<dbReference type="Gene3D" id="3.20.20.140">
    <property type="entry name" value="Metal-dependent hydrolases"/>
    <property type="match status" value="1"/>
</dbReference>